<sequence length="239" mass="27634">MMMETKQMKSKKDMLAIMLETSDENGKNLSDEEIVDTIIIYFASGNETTAHAVTWAIMILQEHPQFLQKAREEQEDIVKKRASPETGLNHGEVKQMKYLQKVPLIAILGLFCFHLNCTKSILGFSCYTISKGWKVLPWLRNVHIDPENYKNPYDFNPSRWDDQNVKLGAFFFPFGAGPRLCPGADLAKLTIYVFLHYFLLNYRIERTNANCGVQYLPYTRPSHPADECLARVKKLWLYT</sequence>
<comment type="caution">
    <text evidence="1">The sequence shown here is derived from an EMBL/GenBank/DDBJ whole genome shotgun (WGS) entry which is preliminary data.</text>
</comment>
<gene>
    <name evidence="1" type="ORF">M9H77_33066</name>
</gene>
<proteinExistence type="predicted"/>
<organism evidence="1 2">
    <name type="scientific">Catharanthus roseus</name>
    <name type="common">Madagascar periwinkle</name>
    <name type="synonym">Vinca rosea</name>
    <dbReference type="NCBI Taxonomy" id="4058"/>
    <lineage>
        <taxon>Eukaryota</taxon>
        <taxon>Viridiplantae</taxon>
        <taxon>Streptophyta</taxon>
        <taxon>Embryophyta</taxon>
        <taxon>Tracheophyta</taxon>
        <taxon>Spermatophyta</taxon>
        <taxon>Magnoliopsida</taxon>
        <taxon>eudicotyledons</taxon>
        <taxon>Gunneridae</taxon>
        <taxon>Pentapetalae</taxon>
        <taxon>asterids</taxon>
        <taxon>lamiids</taxon>
        <taxon>Gentianales</taxon>
        <taxon>Apocynaceae</taxon>
        <taxon>Rauvolfioideae</taxon>
        <taxon>Vinceae</taxon>
        <taxon>Catharanthinae</taxon>
        <taxon>Catharanthus</taxon>
    </lineage>
</organism>
<evidence type="ECO:0000313" key="2">
    <source>
        <dbReference type="Proteomes" id="UP001060085"/>
    </source>
</evidence>
<protein>
    <submittedName>
        <fullName evidence="1">Uncharacterized protein</fullName>
    </submittedName>
</protein>
<dbReference type="EMBL" id="CM044707">
    <property type="protein sequence ID" value="KAI5655879.1"/>
    <property type="molecule type" value="Genomic_DNA"/>
</dbReference>
<evidence type="ECO:0000313" key="1">
    <source>
        <dbReference type="EMBL" id="KAI5655879.1"/>
    </source>
</evidence>
<reference evidence="2" key="1">
    <citation type="journal article" date="2023" name="Nat. Plants">
        <title>Single-cell RNA sequencing provides a high-resolution roadmap for understanding the multicellular compartmentation of specialized metabolism.</title>
        <authorList>
            <person name="Sun S."/>
            <person name="Shen X."/>
            <person name="Li Y."/>
            <person name="Li Y."/>
            <person name="Wang S."/>
            <person name="Li R."/>
            <person name="Zhang H."/>
            <person name="Shen G."/>
            <person name="Guo B."/>
            <person name="Wei J."/>
            <person name="Xu J."/>
            <person name="St-Pierre B."/>
            <person name="Chen S."/>
            <person name="Sun C."/>
        </authorList>
    </citation>
    <scope>NUCLEOTIDE SEQUENCE [LARGE SCALE GENOMIC DNA]</scope>
</reference>
<dbReference type="Proteomes" id="UP001060085">
    <property type="component" value="Linkage Group LG07"/>
</dbReference>
<name>A0ACC0A5I8_CATRO</name>
<accession>A0ACC0A5I8</accession>
<keyword evidence="2" id="KW-1185">Reference proteome</keyword>